<proteinExistence type="predicted"/>
<dbReference type="PANTHER" id="PTHR33744:SF1">
    <property type="entry name" value="DNA-BINDING TRANSCRIPTIONAL ACTIVATOR ADER"/>
    <property type="match status" value="1"/>
</dbReference>
<evidence type="ECO:0000313" key="2">
    <source>
        <dbReference type="EMBL" id="ADB34333.1"/>
    </source>
</evidence>
<accession>D2PL78</accession>
<dbReference type="Pfam" id="PF13556">
    <property type="entry name" value="HTH_30"/>
    <property type="match status" value="1"/>
</dbReference>
<gene>
    <name evidence="2" type="ordered locus">Kfla_5320</name>
</gene>
<dbReference type="STRING" id="479435.Kfla_5320"/>
<sequence>MKDLLRLLAEDASGSELARAAGDDPEARDLALRIRAGMDASKKREAELSALVDVARELASARDPGSVLDTIVHRARTLIGTDVAYLTLYDPEQGDTYMRATDGSVSAAFQQLRLPLGAGLGGLVAETYKPYWTTDYPSDCRFRHTSPIDDAVGEEGLVAILGTPLIVDGAFVGVLFASNRTARPFSRAEVSLLGSLAALAAVTIVQVRAAAETAAALEQLSVAHTGVEHAAAAHDRFAEIVLSGGDVDAIAAALAELLDVWVVLVDALGNELAAAGRVVRRRAVEVGAASDSGRLTWTGDSWTVAATAKGERLGALVIGGVAELSAADQRIVERAAVVTALVLLFRRQAAEQSQRAQADILADALSGSADPRALTDRLRLLDHARRVPTQLVVAVCRGDHSGVLARLSAPLEERLVLVGPYAGDLVLLLALPDAKSGAQALTDVARRCGVTVAVTGPAAWGQPLVDAYQQGLRLLTTMVRLGKSGQSVAPNDLGVAGLVGAPEVDVAAHIAHVLGPVSDYDEQRGTDLVGTLEAYFAAGQSPTRAATALHIHPNTVQQRLDRVTALLGDGWQQPERALDVQVALRLLRTLHG</sequence>
<dbReference type="RefSeq" id="WP_012922887.1">
    <property type="nucleotide sequence ID" value="NC_013729.1"/>
</dbReference>
<name>D2PL78_KRIFD</name>
<dbReference type="KEGG" id="kfl:Kfla_5320"/>
<dbReference type="InterPro" id="IPR003018">
    <property type="entry name" value="GAF"/>
</dbReference>
<reference evidence="3" key="1">
    <citation type="submission" date="2009-09" db="EMBL/GenBank/DDBJ databases">
        <title>The complete genome of Kribbella flavida DSM 17836.</title>
        <authorList>
            <consortium name="US DOE Joint Genome Institute (JGI-PGF)"/>
            <person name="Lucas S."/>
            <person name="Copeland A."/>
            <person name="Lapidus A."/>
            <person name="Glavina del Rio T."/>
            <person name="Dalin E."/>
            <person name="Tice H."/>
            <person name="Bruce D."/>
            <person name="Goodwin L."/>
            <person name="Pitluck S."/>
            <person name="Kyrpides N."/>
            <person name="Mavromatis K."/>
            <person name="Ivanova N."/>
            <person name="Saunders E."/>
            <person name="Brettin T."/>
            <person name="Detter J.C."/>
            <person name="Han C."/>
            <person name="Larimer F."/>
            <person name="Land M."/>
            <person name="Hauser L."/>
            <person name="Markowitz V."/>
            <person name="Cheng J.-F."/>
            <person name="Hugenholtz P."/>
            <person name="Woyke T."/>
            <person name="Wu D."/>
            <person name="Pukall R."/>
            <person name="Klenk H.-P."/>
            <person name="Eisen J.A."/>
        </authorList>
    </citation>
    <scope>NUCLEOTIDE SEQUENCE [LARGE SCALE GENOMIC DNA]</scope>
    <source>
        <strain evidence="3">DSM 17836 / JCM 10339 / NBRC 14399</strain>
    </source>
</reference>
<dbReference type="AlphaFoldDB" id="D2PL78"/>
<dbReference type="InterPro" id="IPR029016">
    <property type="entry name" value="GAF-like_dom_sf"/>
</dbReference>
<dbReference type="SMART" id="SM00065">
    <property type="entry name" value="GAF"/>
    <property type="match status" value="1"/>
</dbReference>
<organism evidence="2 3">
    <name type="scientific">Kribbella flavida (strain DSM 17836 / JCM 10339 / NBRC 14399)</name>
    <dbReference type="NCBI Taxonomy" id="479435"/>
    <lineage>
        <taxon>Bacteria</taxon>
        <taxon>Bacillati</taxon>
        <taxon>Actinomycetota</taxon>
        <taxon>Actinomycetes</taxon>
        <taxon>Propionibacteriales</taxon>
        <taxon>Kribbellaceae</taxon>
        <taxon>Kribbella</taxon>
    </lineage>
</organism>
<dbReference type="eggNOG" id="COG2203">
    <property type="taxonomic scope" value="Bacteria"/>
</dbReference>
<dbReference type="Gene3D" id="1.10.10.2840">
    <property type="entry name" value="PucR C-terminal helix-turn-helix domain"/>
    <property type="match status" value="1"/>
</dbReference>
<dbReference type="eggNOG" id="COG2508">
    <property type="taxonomic scope" value="Bacteria"/>
</dbReference>
<dbReference type="EMBL" id="CP001736">
    <property type="protein sequence ID" value="ADB34333.1"/>
    <property type="molecule type" value="Genomic_DNA"/>
</dbReference>
<feature type="domain" description="GAF" evidence="1">
    <location>
        <begin position="63"/>
        <end position="214"/>
    </location>
</feature>
<dbReference type="PANTHER" id="PTHR33744">
    <property type="entry name" value="CARBOHYDRATE DIACID REGULATOR"/>
    <property type="match status" value="1"/>
</dbReference>
<reference evidence="2 3" key="2">
    <citation type="journal article" date="2010" name="Stand. Genomic Sci.">
        <title>Complete genome sequence of Kribbella flavida type strain (IFO 14399).</title>
        <authorList>
            <person name="Pukall R."/>
            <person name="Lapidus A."/>
            <person name="Glavina Del Rio T."/>
            <person name="Copeland A."/>
            <person name="Tice H."/>
            <person name="Cheng J.-F."/>
            <person name="Lucas S."/>
            <person name="Chen F."/>
            <person name="Nolan M."/>
            <person name="LaButti K."/>
            <person name="Pati A."/>
            <person name="Ivanova N."/>
            <person name="Mavrommatis K."/>
            <person name="Mikhailova N."/>
            <person name="Pitluck S."/>
            <person name="Bruce D."/>
            <person name="Goodwin L."/>
            <person name="Land M."/>
            <person name="Hauser L."/>
            <person name="Chang Y.-J."/>
            <person name="Jeffries C.D."/>
            <person name="Chen A."/>
            <person name="Palaniappan K."/>
            <person name="Chain P."/>
            <person name="Rohde M."/>
            <person name="Goeker M."/>
            <person name="Bristow J."/>
            <person name="Eisen J.A."/>
            <person name="Markowitz V."/>
            <person name="Hugenholtz P."/>
            <person name="Kyrpides N.C."/>
            <person name="Klenk H.-P."/>
            <person name="Brettin T."/>
        </authorList>
    </citation>
    <scope>NUCLEOTIDE SEQUENCE [LARGE SCALE GENOMIC DNA]</scope>
    <source>
        <strain evidence="3">DSM 17836 / JCM 10339 / NBRC 14399</strain>
    </source>
</reference>
<dbReference type="InterPro" id="IPR025736">
    <property type="entry name" value="PucR_C-HTH_dom"/>
</dbReference>
<keyword evidence="3" id="KW-1185">Reference proteome</keyword>
<dbReference type="HOGENOM" id="CLU_017436_0_0_11"/>
<dbReference type="OrthoDB" id="8026818at2"/>
<protein>
    <submittedName>
        <fullName evidence="2">Putative phytochrome sensor protein</fullName>
    </submittedName>
</protein>
<dbReference type="InterPro" id="IPR042070">
    <property type="entry name" value="PucR_C-HTH_sf"/>
</dbReference>
<evidence type="ECO:0000313" key="3">
    <source>
        <dbReference type="Proteomes" id="UP000007967"/>
    </source>
</evidence>
<dbReference type="Pfam" id="PF13185">
    <property type="entry name" value="GAF_2"/>
    <property type="match status" value="1"/>
</dbReference>
<evidence type="ECO:0000259" key="1">
    <source>
        <dbReference type="SMART" id="SM00065"/>
    </source>
</evidence>
<dbReference type="InterPro" id="IPR051448">
    <property type="entry name" value="CdaR-like_regulators"/>
</dbReference>
<dbReference type="Gene3D" id="3.30.450.40">
    <property type="match status" value="1"/>
</dbReference>
<dbReference type="SUPFAM" id="SSF55781">
    <property type="entry name" value="GAF domain-like"/>
    <property type="match status" value="1"/>
</dbReference>
<dbReference type="Proteomes" id="UP000007967">
    <property type="component" value="Chromosome"/>
</dbReference>